<organism evidence="7 8">
    <name type="scientific">Fusarium sarcochroum</name>
    <dbReference type="NCBI Taxonomy" id="1208366"/>
    <lineage>
        <taxon>Eukaryota</taxon>
        <taxon>Fungi</taxon>
        <taxon>Dikarya</taxon>
        <taxon>Ascomycota</taxon>
        <taxon>Pezizomycotina</taxon>
        <taxon>Sordariomycetes</taxon>
        <taxon>Hypocreomycetidae</taxon>
        <taxon>Hypocreales</taxon>
        <taxon>Nectriaceae</taxon>
        <taxon>Fusarium</taxon>
        <taxon>Fusarium lateritium species complex</taxon>
    </lineage>
</organism>
<evidence type="ECO:0000256" key="3">
    <source>
        <dbReference type="ARBA" id="ARBA00022825"/>
    </source>
</evidence>
<dbReference type="InterPro" id="IPR015500">
    <property type="entry name" value="Peptidase_S8_subtilisin-rel"/>
</dbReference>
<dbReference type="InterPro" id="IPR023827">
    <property type="entry name" value="Peptidase_S8_Asp-AS"/>
</dbReference>
<dbReference type="AlphaFoldDB" id="A0A8H4XAX9"/>
<keyword evidence="2 4" id="KW-0378">Hydrolase</keyword>
<feature type="region of interest" description="Disordered" evidence="5">
    <location>
        <begin position="562"/>
        <end position="581"/>
    </location>
</feature>
<dbReference type="GO" id="GO:0006508">
    <property type="term" value="P:proteolysis"/>
    <property type="evidence" value="ECO:0007669"/>
    <property type="project" value="UniProtKB-KW"/>
</dbReference>
<feature type="region of interest" description="Disordered" evidence="5">
    <location>
        <begin position="637"/>
        <end position="696"/>
    </location>
</feature>
<feature type="active site" description="Charge relay system" evidence="4">
    <location>
        <position position="784"/>
    </location>
</feature>
<evidence type="ECO:0000256" key="4">
    <source>
        <dbReference type="PROSITE-ProRule" id="PRU01240"/>
    </source>
</evidence>
<evidence type="ECO:0000256" key="5">
    <source>
        <dbReference type="SAM" id="MobiDB-lite"/>
    </source>
</evidence>
<feature type="active site" description="Charge relay system" evidence="4">
    <location>
        <position position="945"/>
    </location>
</feature>
<feature type="active site" description="Charge relay system" evidence="4">
    <location>
        <position position="740"/>
    </location>
</feature>
<dbReference type="PROSITE" id="PS00136">
    <property type="entry name" value="SUBTILASE_ASP"/>
    <property type="match status" value="1"/>
</dbReference>
<dbReference type="EMBL" id="JABEXW010000199">
    <property type="protein sequence ID" value="KAF4968448.1"/>
    <property type="molecule type" value="Genomic_DNA"/>
</dbReference>
<reference evidence="7" key="2">
    <citation type="submission" date="2020-05" db="EMBL/GenBank/DDBJ databases">
        <authorList>
            <person name="Kim H.-S."/>
            <person name="Proctor R.H."/>
            <person name="Brown D.W."/>
        </authorList>
    </citation>
    <scope>NUCLEOTIDE SEQUENCE</scope>
    <source>
        <strain evidence="7">NRRL 20472</strain>
    </source>
</reference>
<dbReference type="SUPFAM" id="SSF52743">
    <property type="entry name" value="Subtilisin-like"/>
    <property type="match status" value="1"/>
</dbReference>
<dbReference type="InterPro" id="IPR036852">
    <property type="entry name" value="Peptidase_S8/S53_dom_sf"/>
</dbReference>
<proteinExistence type="inferred from homology"/>
<comment type="similarity">
    <text evidence="4">Belongs to the peptidase S8 family.</text>
</comment>
<evidence type="ECO:0000256" key="1">
    <source>
        <dbReference type="ARBA" id="ARBA00022670"/>
    </source>
</evidence>
<dbReference type="GO" id="GO:0004252">
    <property type="term" value="F:serine-type endopeptidase activity"/>
    <property type="evidence" value="ECO:0007669"/>
    <property type="project" value="UniProtKB-UniRule"/>
</dbReference>
<dbReference type="PRINTS" id="PR00723">
    <property type="entry name" value="SUBTILISIN"/>
</dbReference>
<evidence type="ECO:0000313" key="8">
    <source>
        <dbReference type="Proteomes" id="UP000622797"/>
    </source>
</evidence>
<dbReference type="Proteomes" id="UP000622797">
    <property type="component" value="Unassembled WGS sequence"/>
</dbReference>
<keyword evidence="8" id="KW-1185">Reference proteome</keyword>
<dbReference type="Gene3D" id="3.40.50.200">
    <property type="entry name" value="Peptidase S8/S53 domain"/>
    <property type="match status" value="1"/>
</dbReference>
<feature type="domain" description="Peptidase S8/S53" evidence="6">
    <location>
        <begin position="734"/>
        <end position="960"/>
    </location>
</feature>
<keyword evidence="1 4" id="KW-0645">Protease</keyword>
<gene>
    <name evidence="7" type="ORF">FSARC_4142</name>
</gene>
<reference evidence="7" key="1">
    <citation type="journal article" date="2020" name="BMC Genomics">
        <title>Correction to: Identification and distribution of gene clusters required for synthesis of sphingolipid metabolism inhibitors in diverse species of the filamentous fungus Fusarium.</title>
        <authorList>
            <person name="Kim H.S."/>
            <person name="Lohmar J.M."/>
            <person name="Busman M."/>
            <person name="Brown D.W."/>
            <person name="Naumann T.A."/>
            <person name="Divon H.H."/>
            <person name="Lysoe E."/>
            <person name="Uhlig S."/>
            <person name="Proctor R.H."/>
        </authorList>
    </citation>
    <scope>NUCLEOTIDE SEQUENCE</scope>
    <source>
        <strain evidence="7">NRRL 20472</strain>
    </source>
</reference>
<evidence type="ECO:0000259" key="6">
    <source>
        <dbReference type="Pfam" id="PF00082"/>
    </source>
</evidence>
<feature type="compositionally biased region" description="Low complexity" evidence="5">
    <location>
        <begin position="119"/>
        <end position="136"/>
    </location>
</feature>
<dbReference type="PANTHER" id="PTHR35391">
    <property type="entry name" value="C2H2-TYPE DOMAIN-CONTAINING PROTEIN-RELATED"/>
    <property type="match status" value="1"/>
</dbReference>
<feature type="compositionally biased region" description="Acidic residues" evidence="5">
    <location>
        <begin position="90"/>
        <end position="102"/>
    </location>
</feature>
<accession>A0A8H4XAX9</accession>
<dbReference type="PROSITE" id="PS51892">
    <property type="entry name" value="SUBTILASE"/>
    <property type="match status" value="1"/>
</dbReference>
<name>A0A8H4XAX9_9HYPO</name>
<dbReference type="OrthoDB" id="20872at2759"/>
<sequence>MPVRKAASECALLLAQAQSNRSLSPDTRLGLEDITFMFKVWAGNIGVFAPGNASIEYRLREDKDVMEALLSMLVSLRGHIEQIINPPLREEDEDEDEDENNEEKESTGGKEEGDLLEPAMSMSTSASSSSSLTLDSDGTEEEHSSMSRHAPSTMNSLQKANGVINHLYRLTSVIRKPVSSTENMRVRDFIAKQISNGETEELYDVEDHARCHMQARFPKAPNVLVERLTAAVVFRRMKLRYRQRHEFKLQQGVESSFHVAPTINEISDDLPPTSALLRAQRRGDNVQSMTKSVKGLKRDSHSITWSATNASSIHKSRFANYAQSTALSGITHGAMARLQKLDVPLPPGNSEEGIGKTKCTYCMRFITKEEMEEPRWTRHVLKDIDPYVCLFEECKQGDALFHSVEEWLGHMQWQHTVLWTCQAPEHEKYIYDSETGLEEHIRHMHPGSFTEGQLPKLVDQGALPAPDTFAMLCLSFQATETAETVGEFRVLCPICRDFPQPSALKEKEGEASHDLQSHIAGHLESIALLSLPDNDLPGGEESNVKQSDENSIALVRDIADHSPTMSSHEPSEPFQIYDSDHDPTIDIPVPDLEDEEASWDKILAQLQLPFQGEDPLLLRWRERMESSDKMIEKEMAELHEENSPSISANVDLGKGDDEQNMRCDPTTSKAQTNESKDQPLPSPSLVRTLDSPLEHPEQSVDRYRWMDCMTDFAAQFKKIESSTDNITGPTLSPVEIALIDDGFDITHPDFEDAAGSKFRGKSFHHYQDGSIWRVSPYYDSTSGHGTLMARLIHKICPSAIIHIIKLQTLRVENQPNHYVEIEPDGVVNAINYARRRGAQIICMSWTMKPPTRESMMEIDDAIHQAINASGILFFCAVDELGTPEGFQYPYKSNPAIFKIGGVNLATIYDAHRTDFLFPGHSAVRECSDDRSRADMNDFGADSDNSIANALAVGLAALMIECVRLSNVYASDTKQSDPSLPREVFDLNRIRNHNQIHYALSRITKNQNYQNNYVEVWDTFSAATEELKQSEGSRTDQLRTIARLARHFLDIE</sequence>
<keyword evidence="3 4" id="KW-0720">Serine protease</keyword>
<feature type="region of interest" description="Disordered" evidence="5">
    <location>
        <begin position="84"/>
        <end position="154"/>
    </location>
</feature>
<protein>
    <recommendedName>
        <fullName evidence="6">Peptidase S8/S53 domain-containing protein</fullName>
    </recommendedName>
</protein>
<feature type="compositionally biased region" description="Basic and acidic residues" evidence="5">
    <location>
        <begin position="103"/>
        <end position="113"/>
    </location>
</feature>
<comment type="caution">
    <text evidence="7">The sequence shown here is derived from an EMBL/GenBank/DDBJ whole genome shotgun (WGS) entry which is preliminary data.</text>
</comment>
<dbReference type="Pfam" id="PF00082">
    <property type="entry name" value="Peptidase_S8"/>
    <property type="match status" value="1"/>
</dbReference>
<dbReference type="InterPro" id="IPR000209">
    <property type="entry name" value="Peptidase_S8/S53_dom"/>
</dbReference>
<evidence type="ECO:0000256" key="2">
    <source>
        <dbReference type="ARBA" id="ARBA00022801"/>
    </source>
</evidence>
<evidence type="ECO:0000313" key="7">
    <source>
        <dbReference type="EMBL" id="KAF4968448.1"/>
    </source>
</evidence>
<dbReference type="PANTHER" id="PTHR35391:SF7">
    <property type="entry name" value="C2H2-TYPE DOMAIN-CONTAINING PROTEIN"/>
    <property type="match status" value="1"/>
</dbReference>